<evidence type="ECO:0000259" key="6">
    <source>
        <dbReference type="PROSITE" id="PS51471"/>
    </source>
</evidence>
<dbReference type="EMBL" id="HBER01035499">
    <property type="protein sequence ID" value="CAD8542715.1"/>
    <property type="molecule type" value="Transcribed_RNA"/>
</dbReference>
<proteinExistence type="predicted"/>
<dbReference type="PANTHER" id="PTHR10869">
    <property type="entry name" value="PROLYL 4-HYDROXYLASE ALPHA SUBUNIT"/>
    <property type="match status" value="1"/>
</dbReference>
<name>A0A7S0J6S5_9EUKA</name>
<dbReference type="AlphaFoldDB" id="A0A7S0J6S5"/>
<evidence type="ECO:0000256" key="1">
    <source>
        <dbReference type="ARBA" id="ARBA00001961"/>
    </source>
</evidence>
<dbReference type="GO" id="GO:0004656">
    <property type="term" value="F:procollagen-proline 4-dioxygenase activity"/>
    <property type="evidence" value="ECO:0007669"/>
    <property type="project" value="TreeGrafter"/>
</dbReference>
<dbReference type="Gene3D" id="2.60.120.620">
    <property type="entry name" value="q2cbj1_9rhob like domain"/>
    <property type="match status" value="1"/>
</dbReference>
<dbReference type="InterPro" id="IPR005123">
    <property type="entry name" value="Oxoglu/Fe-dep_dioxygenase_dom"/>
</dbReference>
<sequence length="296" mass="32831">MASIVRQKPLRRMPEGLLAGSHPTPTQLAELSHLGVDGCVLDGVLSRVECEACVHAAEEAGFSFWDPEGADEEKRRLRNADTLEFMGEELCSALYERLRPFVAHRVQITDEQPRFEPDLEGAWEALGLNPHVLINRYGEGGHFAPHADGSTQLSFDGRSLYTVLLYLNDCSDGGATLILRDEQTAATTTAEDGAAIARPESVLYAVDPKAGRAVIYWHQTIHAGERVGAGSHKYCLRSDVMYERVPKACVTPQDLEAYELYQRARELEASGATMDALHLFMRCRKLSKTIARAYRL</sequence>
<keyword evidence="4" id="KW-0560">Oxidoreductase</keyword>
<feature type="domain" description="Fe2OG dioxygenase" evidence="6">
    <location>
        <begin position="128"/>
        <end position="242"/>
    </location>
</feature>
<comment type="cofactor">
    <cofactor evidence="1">
        <name>L-ascorbate</name>
        <dbReference type="ChEBI" id="CHEBI:38290"/>
    </cofactor>
</comment>
<dbReference type="SMART" id="SM00702">
    <property type="entry name" value="P4Hc"/>
    <property type="match status" value="1"/>
</dbReference>
<dbReference type="GO" id="GO:0031418">
    <property type="term" value="F:L-ascorbic acid binding"/>
    <property type="evidence" value="ECO:0007669"/>
    <property type="project" value="InterPro"/>
</dbReference>
<accession>A0A7S0J6S5</accession>
<protein>
    <recommendedName>
        <fullName evidence="6">Fe2OG dioxygenase domain-containing protein</fullName>
    </recommendedName>
</protein>
<dbReference type="InterPro" id="IPR006620">
    <property type="entry name" value="Pro_4_hyd_alph"/>
</dbReference>
<dbReference type="GO" id="GO:0005783">
    <property type="term" value="C:endoplasmic reticulum"/>
    <property type="evidence" value="ECO:0007669"/>
    <property type="project" value="TreeGrafter"/>
</dbReference>
<dbReference type="InterPro" id="IPR044862">
    <property type="entry name" value="Pro_4_hyd_alph_FE2OG_OXY"/>
</dbReference>
<dbReference type="SUPFAM" id="SSF51197">
    <property type="entry name" value="Clavaminate synthase-like"/>
    <property type="match status" value="1"/>
</dbReference>
<evidence type="ECO:0000256" key="3">
    <source>
        <dbReference type="ARBA" id="ARBA00022964"/>
    </source>
</evidence>
<dbReference type="PROSITE" id="PS51471">
    <property type="entry name" value="FE2OG_OXY"/>
    <property type="match status" value="1"/>
</dbReference>
<keyword evidence="3" id="KW-0223">Dioxygenase</keyword>
<reference evidence="7" key="1">
    <citation type="submission" date="2021-01" db="EMBL/GenBank/DDBJ databases">
        <authorList>
            <person name="Corre E."/>
            <person name="Pelletier E."/>
            <person name="Niang G."/>
            <person name="Scheremetjew M."/>
            <person name="Finn R."/>
            <person name="Kale V."/>
            <person name="Holt S."/>
            <person name="Cochrane G."/>
            <person name="Meng A."/>
            <person name="Brown T."/>
            <person name="Cohen L."/>
        </authorList>
    </citation>
    <scope>NUCLEOTIDE SEQUENCE</scope>
    <source>
        <strain evidence="7">RCC1130</strain>
    </source>
</reference>
<dbReference type="InterPro" id="IPR045054">
    <property type="entry name" value="P4HA-like"/>
</dbReference>
<organism evidence="7">
    <name type="scientific">Calcidiscus leptoporus</name>
    <dbReference type="NCBI Taxonomy" id="127549"/>
    <lineage>
        <taxon>Eukaryota</taxon>
        <taxon>Haptista</taxon>
        <taxon>Haptophyta</taxon>
        <taxon>Prymnesiophyceae</taxon>
        <taxon>Coccolithales</taxon>
        <taxon>Calcidiscaceae</taxon>
        <taxon>Calcidiscus</taxon>
    </lineage>
</organism>
<gene>
    <name evidence="7" type="ORF">CLEP1334_LOCUS18002</name>
</gene>
<dbReference type="GO" id="GO:0005506">
    <property type="term" value="F:iron ion binding"/>
    <property type="evidence" value="ECO:0007669"/>
    <property type="project" value="InterPro"/>
</dbReference>
<evidence type="ECO:0000256" key="2">
    <source>
        <dbReference type="ARBA" id="ARBA00022723"/>
    </source>
</evidence>
<evidence type="ECO:0000256" key="4">
    <source>
        <dbReference type="ARBA" id="ARBA00023002"/>
    </source>
</evidence>
<keyword evidence="5" id="KW-0408">Iron</keyword>
<evidence type="ECO:0000256" key="5">
    <source>
        <dbReference type="ARBA" id="ARBA00023004"/>
    </source>
</evidence>
<evidence type="ECO:0000313" key="7">
    <source>
        <dbReference type="EMBL" id="CAD8542715.1"/>
    </source>
</evidence>
<dbReference type="PANTHER" id="PTHR10869:SF246">
    <property type="entry name" value="TRANSMEMBRANE PROLYL 4-HYDROXYLASE"/>
    <property type="match status" value="1"/>
</dbReference>
<keyword evidence="2" id="KW-0479">Metal-binding</keyword>
<dbReference type="Pfam" id="PF13640">
    <property type="entry name" value="2OG-FeII_Oxy_3"/>
    <property type="match status" value="1"/>
</dbReference>